<keyword evidence="4" id="KW-1185">Reference proteome</keyword>
<dbReference type="PROSITE" id="PS00061">
    <property type="entry name" value="ADH_SHORT"/>
    <property type="match status" value="1"/>
</dbReference>
<dbReference type="InterPro" id="IPR002347">
    <property type="entry name" value="SDR_fam"/>
</dbReference>
<dbReference type="SUPFAM" id="SSF51735">
    <property type="entry name" value="NAD(P)-binding Rossmann-fold domains"/>
    <property type="match status" value="1"/>
</dbReference>
<dbReference type="CDD" id="cd05233">
    <property type="entry name" value="SDR_c"/>
    <property type="match status" value="1"/>
</dbReference>
<dbReference type="EMBL" id="LJYW01000001">
    <property type="protein sequence ID" value="KPL54834.1"/>
    <property type="molecule type" value="Genomic_DNA"/>
</dbReference>
<evidence type="ECO:0000313" key="4">
    <source>
        <dbReference type="Proteomes" id="UP000048984"/>
    </source>
</evidence>
<feature type="region of interest" description="Disordered" evidence="2">
    <location>
        <begin position="1"/>
        <end position="27"/>
    </location>
</feature>
<comment type="similarity">
    <text evidence="1">Belongs to the short-chain dehydrogenases/reductases (SDR) family.</text>
</comment>
<dbReference type="PRINTS" id="PR00081">
    <property type="entry name" value="GDHRDH"/>
</dbReference>
<dbReference type="Gene3D" id="3.40.50.720">
    <property type="entry name" value="NAD(P)-binding Rossmann-like Domain"/>
    <property type="match status" value="1"/>
</dbReference>
<dbReference type="Proteomes" id="UP000048984">
    <property type="component" value="Unassembled WGS sequence"/>
</dbReference>
<organism evidence="3 4">
    <name type="scientific">Prosthecodimorpha hirschii</name>
    <dbReference type="NCBI Taxonomy" id="665126"/>
    <lineage>
        <taxon>Bacteria</taxon>
        <taxon>Pseudomonadati</taxon>
        <taxon>Pseudomonadota</taxon>
        <taxon>Alphaproteobacteria</taxon>
        <taxon>Hyphomicrobiales</taxon>
        <taxon>Ancalomicrobiaceae</taxon>
        <taxon>Prosthecodimorpha</taxon>
    </lineage>
</organism>
<accession>A0A0P6W899</accession>
<dbReference type="PANTHER" id="PTHR42760">
    <property type="entry name" value="SHORT-CHAIN DEHYDROGENASES/REDUCTASES FAMILY MEMBER"/>
    <property type="match status" value="1"/>
</dbReference>
<name>A0A0P6W899_9HYPH</name>
<dbReference type="GO" id="GO:0016616">
    <property type="term" value="F:oxidoreductase activity, acting on the CH-OH group of donors, NAD or NADP as acceptor"/>
    <property type="evidence" value="ECO:0007669"/>
    <property type="project" value="TreeGrafter"/>
</dbReference>
<protein>
    <submittedName>
        <fullName evidence="3">Oxidoreductase</fullName>
    </submittedName>
</protein>
<dbReference type="Pfam" id="PF13561">
    <property type="entry name" value="adh_short_C2"/>
    <property type="match status" value="1"/>
</dbReference>
<dbReference type="STRING" id="665126.ABB55_23585"/>
<reference evidence="3 4" key="2">
    <citation type="submission" date="2015-10" db="EMBL/GenBank/DDBJ databases">
        <title>Draft Genome Sequence of Prosthecomicrobium hirschii ATCC 27832.</title>
        <authorList>
            <person name="Daniel J."/>
            <person name="Givan S.A."/>
            <person name="Brun Y.V."/>
            <person name="Brown P.J."/>
        </authorList>
    </citation>
    <scope>NUCLEOTIDE SEQUENCE [LARGE SCALE GENOMIC DNA]</scope>
    <source>
        <strain evidence="3 4">16</strain>
    </source>
</reference>
<sequence length="270" mass="28683">MLARSDFAPAGRCPFPHGEPAGPEPERRRTVVVTGGSRGIGHAIVKRFAAEGWRIMTCSRQPFDAGLCPWETGADDHIRLDLADRNGLPEGIAEIRRRLAGAPLDALVNNAGISPKGAAGERLNALTTPDALWMGVFHVNFLAPLLLARGLFEELARARGSVVNITSVVGTRVHPFAGAAYATSKAALSALTREMAVDFAPYGIRVNAVAPGEIVTDILSPGTEERFVPLIPMKRLGRPEEVAAVVSFLCSEAASYVTGEEININGGQLL</sequence>
<dbReference type="PANTHER" id="PTHR42760:SF106">
    <property type="entry name" value="PROTEIN FIXR"/>
    <property type="match status" value="1"/>
</dbReference>
<evidence type="ECO:0000256" key="2">
    <source>
        <dbReference type="SAM" id="MobiDB-lite"/>
    </source>
</evidence>
<dbReference type="PRINTS" id="PR00080">
    <property type="entry name" value="SDRFAMILY"/>
</dbReference>
<dbReference type="FunFam" id="3.40.50.720:FF:000084">
    <property type="entry name" value="Short-chain dehydrogenase reductase"/>
    <property type="match status" value="1"/>
</dbReference>
<gene>
    <name evidence="3" type="ORF">ABB55_23585</name>
</gene>
<reference evidence="3 4" key="1">
    <citation type="submission" date="2015-09" db="EMBL/GenBank/DDBJ databases">
        <authorList>
            <person name="Jackson K.R."/>
            <person name="Lunt B.L."/>
            <person name="Fisher J.N.B."/>
            <person name="Gardner A.V."/>
            <person name="Bailey M.E."/>
            <person name="Deus L.M."/>
            <person name="Earl A.S."/>
            <person name="Gibby P.D."/>
            <person name="Hartmann K.A."/>
            <person name="Liu J.E."/>
            <person name="Manci A.M."/>
            <person name="Nielsen D.A."/>
            <person name="Solomon M.B."/>
            <person name="Breakwell D.P."/>
            <person name="Burnett S.H."/>
            <person name="Grose J.H."/>
        </authorList>
    </citation>
    <scope>NUCLEOTIDE SEQUENCE [LARGE SCALE GENOMIC DNA]</scope>
    <source>
        <strain evidence="3 4">16</strain>
    </source>
</reference>
<dbReference type="RefSeq" id="WP_054361000.1">
    <property type="nucleotide sequence ID" value="NZ_LJYW01000001.1"/>
</dbReference>
<comment type="caution">
    <text evidence="3">The sequence shown here is derived from an EMBL/GenBank/DDBJ whole genome shotgun (WGS) entry which is preliminary data.</text>
</comment>
<evidence type="ECO:0000313" key="3">
    <source>
        <dbReference type="EMBL" id="KPL54834.1"/>
    </source>
</evidence>
<evidence type="ECO:0000256" key="1">
    <source>
        <dbReference type="ARBA" id="ARBA00006484"/>
    </source>
</evidence>
<dbReference type="InterPro" id="IPR020904">
    <property type="entry name" value="Sc_DH/Rdtase_CS"/>
</dbReference>
<dbReference type="AlphaFoldDB" id="A0A0P6W899"/>
<dbReference type="InterPro" id="IPR036291">
    <property type="entry name" value="NAD(P)-bd_dom_sf"/>
</dbReference>
<proteinExistence type="inferred from homology"/>